<evidence type="ECO:0000313" key="1">
    <source>
        <dbReference type="EMBL" id="RHX92674.1"/>
    </source>
</evidence>
<proteinExistence type="predicted"/>
<accession>A0A396ZFJ4</accession>
<evidence type="ECO:0008006" key="3">
    <source>
        <dbReference type="Google" id="ProtNLM"/>
    </source>
</evidence>
<name>A0A396ZFJ4_9LEPT</name>
<evidence type="ECO:0000313" key="2">
    <source>
        <dbReference type="Proteomes" id="UP000265798"/>
    </source>
</evidence>
<dbReference type="InterPro" id="IPR011458">
    <property type="entry name" value="DUF1564"/>
</dbReference>
<comment type="caution">
    <text evidence="1">The sequence shown here is derived from an EMBL/GenBank/DDBJ whole genome shotgun (WGS) entry which is preliminary data.</text>
</comment>
<reference evidence="2" key="1">
    <citation type="submission" date="2018-05" db="EMBL/GenBank/DDBJ databases">
        <title>Leptospira yasudae sp. nov. and Leptospira stimsonii sp. nov., two pathogenic species of the genus Leptospira isolated from environmental sources.</title>
        <authorList>
            <person name="Casanovas-Massana A."/>
            <person name="Hamond C."/>
            <person name="Santos L.A."/>
            <person name="Hacker K.P."/>
            <person name="Balassiano I."/>
            <person name="Medeiros M.A."/>
            <person name="Reis M.G."/>
            <person name="Ko A.I."/>
            <person name="Wunder E.A."/>
        </authorList>
    </citation>
    <scope>NUCLEOTIDE SEQUENCE [LARGE SCALE GENOMIC DNA]</scope>
    <source>
        <strain evidence="2">Yale</strain>
    </source>
</reference>
<dbReference type="Proteomes" id="UP000265798">
    <property type="component" value="Unassembled WGS sequence"/>
</dbReference>
<dbReference type="EMBL" id="QHCT01000001">
    <property type="protein sequence ID" value="RHX92674.1"/>
    <property type="molecule type" value="Genomic_DNA"/>
</dbReference>
<dbReference type="AlphaFoldDB" id="A0A396ZFJ4"/>
<sequence length="169" mass="20127">MDMGNYRERDEILSSAFESSKITCSFLIPEIFFNKLKPEDRRRIGKNLEFLLKKFRNKILKCKRIHKKTATSLYQEKGSGLLKINVRIKPIFWEELTILSRSHGVSNCFLYHLLLKWENSERMENSLPDKPTFLNTNQRLILVWMIDFKNKCSKRMAQLLHEFPPETLC</sequence>
<organism evidence="1 2">
    <name type="scientific">Leptospira stimsonii</name>
    <dbReference type="NCBI Taxonomy" id="2202203"/>
    <lineage>
        <taxon>Bacteria</taxon>
        <taxon>Pseudomonadati</taxon>
        <taxon>Spirochaetota</taxon>
        <taxon>Spirochaetia</taxon>
        <taxon>Leptospirales</taxon>
        <taxon>Leptospiraceae</taxon>
        <taxon>Leptospira</taxon>
    </lineage>
</organism>
<gene>
    <name evidence="1" type="ORF">DLM75_05730</name>
</gene>
<dbReference type="Pfam" id="PF07600">
    <property type="entry name" value="DUF1564"/>
    <property type="match status" value="1"/>
</dbReference>
<protein>
    <recommendedName>
        <fullName evidence="3">DUF1564 domain-containing protein</fullName>
    </recommendedName>
</protein>